<reference evidence="3" key="1">
    <citation type="submission" date="2022-08" db="EMBL/GenBank/DDBJ databases">
        <authorList>
            <consortium name="DOE Joint Genome Institute"/>
            <person name="Min B."/>
            <person name="Riley R."/>
            <person name="Sierra-Patev S."/>
            <person name="Naranjo-Ortiz M."/>
            <person name="Looney B."/>
            <person name="Konkel Z."/>
            <person name="Slot J.C."/>
            <person name="Sakamoto Y."/>
            <person name="Steenwyk J.L."/>
            <person name="Rokas A."/>
            <person name="Carro J."/>
            <person name="Camarero S."/>
            <person name="Ferreira P."/>
            <person name="Molpeceres G."/>
            <person name="Ruiz-Duenas F.J."/>
            <person name="Serrano A."/>
            <person name="Henrissat B."/>
            <person name="Drula E."/>
            <person name="Hughes K.W."/>
            <person name="Mata J.L."/>
            <person name="Ishikawa N.K."/>
            <person name="Vargas-Isla R."/>
            <person name="Ushijima S."/>
            <person name="Smith C.A."/>
            <person name="Ahrendt S."/>
            <person name="Andreopoulos W."/>
            <person name="He G."/>
            <person name="Labutti K."/>
            <person name="Lipzen A."/>
            <person name="Ng V."/>
            <person name="Sandor L."/>
            <person name="Barry K."/>
            <person name="Martinez A.T."/>
            <person name="Xiao Y."/>
            <person name="Gibbons J.G."/>
            <person name="Terashima K."/>
            <person name="Hibbett D.S."/>
            <person name="Grigoriev I.V."/>
        </authorList>
    </citation>
    <scope>NUCLEOTIDE SEQUENCE</scope>
    <source>
        <strain evidence="3">TFB10291</strain>
    </source>
</reference>
<keyword evidence="2" id="KW-0812">Transmembrane</keyword>
<organism evidence="3 4">
    <name type="scientific">Lentinula aff. detonsa</name>
    <dbReference type="NCBI Taxonomy" id="2804958"/>
    <lineage>
        <taxon>Eukaryota</taxon>
        <taxon>Fungi</taxon>
        <taxon>Dikarya</taxon>
        <taxon>Basidiomycota</taxon>
        <taxon>Agaricomycotina</taxon>
        <taxon>Agaricomycetes</taxon>
        <taxon>Agaricomycetidae</taxon>
        <taxon>Agaricales</taxon>
        <taxon>Marasmiineae</taxon>
        <taxon>Omphalotaceae</taxon>
        <taxon>Lentinula</taxon>
    </lineage>
</organism>
<protein>
    <submittedName>
        <fullName evidence="3">Uncharacterized protein</fullName>
    </submittedName>
</protein>
<proteinExistence type="predicted"/>
<keyword evidence="2" id="KW-1133">Transmembrane helix</keyword>
<evidence type="ECO:0000313" key="4">
    <source>
        <dbReference type="Proteomes" id="UP001163798"/>
    </source>
</evidence>
<sequence>MSHTHASGNATARSEIISVVHSATSTSRRQAPVCPTYKPREPRKPQGAVIVLSSEDDDDEDTVTPVKAVTWGPHKIRTVSQRLDSTHILTTTQVPRVPLTQQDVRKDGIGSICIEVISGAILGAVLMWFYLAFF</sequence>
<dbReference type="EMBL" id="MU793604">
    <property type="protein sequence ID" value="KAJ3781101.1"/>
    <property type="molecule type" value="Genomic_DNA"/>
</dbReference>
<accession>A0AA38KNS3</accession>
<name>A0AA38KNS3_9AGAR</name>
<evidence type="ECO:0000256" key="2">
    <source>
        <dbReference type="SAM" id="Phobius"/>
    </source>
</evidence>
<feature type="region of interest" description="Disordered" evidence="1">
    <location>
        <begin position="21"/>
        <end position="46"/>
    </location>
</feature>
<evidence type="ECO:0000313" key="3">
    <source>
        <dbReference type="EMBL" id="KAJ3781101.1"/>
    </source>
</evidence>
<feature type="transmembrane region" description="Helical" evidence="2">
    <location>
        <begin position="112"/>
        <end position="133"/>
    </location>
</feature>
<evidence type="ECO:0000256" key="1">
    <source>
        <dbReference type="SAM" id="MobiDB-lite"/>
    </source>
</evidence>
<keyword evidence="2" id="KW-0472">Membrane</keyword>
<gene>
    <name evidence="3" type="ORF">GGU10DRAFT_379888</name>
</gene>
<comment type="caution">
    <text evidence="3">The sequence shown here is derived from an EMBL/GenBank/DDBJ whole genome shotgun (WGS) entry which is preliminary data.</text>
</comment>
<keyword evidence="4" id="KW-1185">Reference proteome</keyword>
<dbReference type="Proteomes" id="UP001163798">
    <property type="component" value="Unassembled WGS sequence"/>
</dbReference>
<dbReference type="AlphaFoldDB" id="A0AA38KNS3"/>